<dbReference type="PANTHER" id="PTHR46648:SF1">
    <property type="entry name" value="ADENOSINE 5'-MONOPHOSPHORAMIDASE HNT1"/>
    <property type="match status" value="1"/>
</dbReference>
<dbReference type="PANTHER" id="PTHR46648">
    <property type="entry name" value="HIT FAMILY PROTEIN 1"/>
    <property type="match status" value="1"/>
</dbReference>
<dbReference type="GO" id="GO:0003824">
    <property type="term" value="F:catalytic activity"/>
    <property type="evidence" value="ECO:0007669"/>
    <property type="project" value="InterPro"/>
</dbReference>
<organism evidence="3 4">
    <name type="scientific">Streptomyces sporangiiformans</name>
    <dbReference type="NCBI Taxonomy" id="2315329"/>
    <lineage>
        <taxon>Bacteria</taxon>
        <taxon>Bacillati</taxon>
        <taxon>Actinomycetota</taxon>
        <taxon>Actinomycetes</taxon>
        <taxon>Kitasatosporales</taxon>
        <taxon>Streptomycetaceae</taxon>
        <taxon>Streptomyces</taxon>
    </lineage>
</organism>
<dbReference type="Proteomes" id="UP000317378">
    <property type="component" value="Unassembled WGS sequence"/>
</dbReference>
<protein>
    <submittedName>
        <fullName evidence="3">HIT family protein</fullName>
    </submittedName>
</protein>
<feature type="domain" description="HIT" evidence="2">
    <location>
        <begin position="41"/>
        <end position="114"/>
    </location>
</feature>
<comment type="caution">
    <text evidence="3">The sequence shown here is derived from an EMBL/GenBank/DDBJ whole genome shotgun (WGS) entry which is preliminary data.</text>
</comment>
<dbReference type="RefSeq" id="WP_119106447.1">
    <property type="nucleotide sequence ID" value="NZ_QXMJ01000348.1"/>
</dbReference>
<dbReference type="PROSITE" id="PS51084">
    <property type="entry name" value="HIT_2"/>
    <property type="match status" value="1"/>
</dbReference>
<evidence type="ECO:0000313" key="3">
    <source>
        <dbReference type="EMBL" id="TPQ15759.1"/>
    </source>
</evidence>
<keyword evidence="4" id="KW-1185">Reference proteome</keyword>
<evidence type="ECO:0000256" key="1">
    <source>
        <dbReference type="PROSITE-ProRule" id="PRU00464"/>
    </source>
</evidence>
<feature type="short sequence motif" description="Histidine triad motif" evidence="1">
    <location>
        <begin position="99"/>
        <end position="103"/>
    </location>
</feature>
<dbReference type="GO" id="GO:0009117">
    <property type="term" value="P:nucleotide metabolic process"/>
    <property type="evidence" value="ECO:0007669"/>
    <property type="project" value="TreeGrafter"/>
</dbReference>
<evidence type="ECO:0000313" key="4">
    <source>
        <dbReference type="Proteomes" id="UP000317378"/>
    </source>
</evidence>
<accession>A0A505DDE4</accession>
<dbReference type="OrthoDB" id="160649at2"/>
<name>A0A505DDE4_9ACTN</name>
<gene>
    <name evidence="3" type="ORF">FGD71_045225</name>
</gene>
<reference evidence="3 4" key="1">
    <citation type="submission" date="2019-06" db="EMBL/GenBank/DDBJ databases">
        <title>Streptomyces sporangiiformans sp. nov., a novel actinomycete isolated from soil in Mount Song.</title>
        <authorList>
            <person name="Han L."/>
        </authorList>
    </citation>
    <scope>NUCLEOTIDE SEQUENCE [LARGE SCALE GENOMIC DNA]</scope>
    <source>
        <strain evidence="3 4">NEAU-SSA 1</strain>
    </source>
</reference>
<dbReference type="InterPro" id="IPR001310">
    <property type="entry name" value="Histidine_triad_HIT"/>
</dbReference>
<sequence>MTMPDCYTCRQEQRFDELPPRERIAVDQHWRVVHAFDTALPGWLVLLPRRHVTAIHELTDAEAETLGLWQVRLSRALREVTGCVKTYVAQFAEVEGFAHVHFHIVPRMSDLPQELRGPRVFGLLRRPEQQWVAPDVADEIVRSLRQWAATTSTS</sequence>
<dbReference type="SUPFAM" id="SSF54197">
    <property type="entry name" value="HIT-like"/>
    <property type="match status" value="1"/>
</dbReference>
<dbReference type="Gene3D" id="3.30.428.10">
    <property type="entry name" value="HIT-like"/>
    <property type="match status" value="1"/>
</dbReference>
<dbReference type="InterPro" id="IPR011146">
    <property type="entry name" value="HIT-like"/>
</dbReference>
<dbReference type="AlphaFoldDB" id="A0A505DDE4"/>
<evidence type="ECO:0000259" key="2">
    <source>
        <dbReference type="PROSITE" id="PS51084"/>
    </source>
</evidence>
<dbReference type="InterPro" id="IPR036265">
    <property type="entry name" value="HIT-like_sf"/>
</dbReference>
<proteinExistence type="predicted"/>
<dbReference type="EMBL" id="VCHX02000348">
    <property type="protein sequence ID" value="TPQ15759.1"/>
    <property type="molecule type" value="Genomic_DNA"/>
</dbReference>
<dbReference type="Pfam" id="PF01230">
    <property type="entry name" value="HIT"/>
    <property type="match status" value="1"/>
</dbReference>